<comment type="cofactor">
    <cofactor evidence="7">
        <name>Zn(2+)</name>
        <dbReference type="ChEBI" id="CHEBI:29105"/>
    </cofactor>
    <text evidence="7">Binds 1 zinc ion.</text>
</comment>
<evidence type="ECO:0000256" key="9">
    <source>
        <dbReference type="SAM" id="SignalP"/>
    </source>
</evidence>
<evidence type="ECO:0000256" key="2">
    <source>
        <dbReference type="ARBA" id="ARBA00022670"/>
    </source>
</evidence>
<dbReference type="InterPro" id="IPR024079">
    <property type="entry name" value="MetalloPept_cat_dom_sf"/>
</dbReference>
<name>A0ABT0S555_9SPHN</name>
<evidence type="ECO:0000313" key="12">
    <source>
        <dbReference type="Proteomes" id="UP001165342"/>
    </source>
</evidence>
<keyword evidence="3 7" id="KW-0479">Metal-binding</keyword>
<evidence type="ECO:0000256" key="3">
    <source>
        <dbReference type="ARBA" id="ARBA00022723"/>
    </source>
</evidence>
<sequence>MIRKLLLASAAIAVFAAPAGAATKKAAAPAATLSASNPFAKPSALALEAPDFSKIKDSDYLPALLAGMAEQKREVTAVANQKATPTFDNTIVALERSGQLLERANLAFSAVNGANTNDTLQATDTKTAPLFAAHGDFIYLNAKLFQRVKYLHDHQAELNLNPEQAKVLDVYYKGFVHAGAELPAAKQAQLKIINKRLSTLQTDFTQKLLAAAKAGAVHVADASALSGLSQEQLAAAQEAAKDRKVAGYVLPLQNTTQQPASDSLTSHDARQKLFDASLNRAEHGDANDTRSIISEIAQLRAQKAALFGEQNWADYALYDQMAKKRETAVAFLDRLAPSVSAKERQEAADIRALAKAQGANFEVTPADWNFYAEQIRKQRYALNSDELKPYFEFNKVLTDGVFYAANQLYGLTFKERKDLPTWNPDMRVFDVFDADGKQLSIFYIDPWKRDNKSGGAWMSNLVNQSYLRGTKPVVFNVENFTKPAPGQPALISWDDVTTMFHEFGHALHGMFAAQTYPTLSGTNVARDFVEFPSQFNENWALDPKILPHYAVHYQSGQTIPQDLVDKIKKSRTFNQGYELGEALTAARLDLDWHSLPGDTGRLDVDKFEADALARGGFDVADVPPRYRSSYFLHIWSNGYSAGYYAYPWTRMLGQDAFNTFETNGGLTRANGQRFRDMVLSRGNTIDYADMYRSWAGHDPSIQPYLEYYGLSSEGATSAPPVPTPAPAAPAPKKGERGR</sequence>
<comment type="similarity">
    <text evidence="1 7">Belongs to the peptidase M3 family.</text>
</comment>
<evidence type="ECO:0000259" key="10">
    <source>
        <dbReference type="Pfam" id="PF01432"/>
    </source>
</evidence>
<dbReference type="PANTHER" id="PTHR43660">
    <property type="entry name" value="DIPEPTIDYL CARBOXYPEPTIDASE"/>
    <property type="match status" value="1"/>
</dbReference>
<dbReference type="Gene3D" id="1.10.1370.40">
    <property type="match status" value="1"/>
</dbReference>
<dbReference type="EMBL" id="JAMGBE010000004">
    <property type="protein sequence ID" value="MCL6730966.1"/>
    <property type="molecule type" value="Genomic_DNA"/>
</dbReference>
<dbReference type="InterPro" id="IPR024077">
    <property type="entry name" value="Neurolysin/TOP_dom2"/>
</dbReference>
<proteinExistence type="inferred from homology"/>
<dbReference type="RefSeq" id="WP_249832452.1">
    <property type="nucleotide sequence ID" value="NZ_JAMGBE010000004.1"/>
</dbReference>
<organism evidence="11 12">
    <name type="scientific">Sphingomonas hankyongi</name>
    <dbReference type="NCBI Taxonomy" id="2908209"/>
    <lineage>
        <taxon>Bacteria</taxon>
        <taxon>Pseudomonadati</taxon>
        <taxon>Pseudomonadota</taxon>
        <taxon>Alphaproteobacteria</taxon>
        <taxon>Sphingomonadales</taxon>
        <taxon>Sphingomonadaceae</taxon>
        <taxon>Sphingomonas</taxon>
    </lineage>
</organism>
<evidence type="ECO:0000256" key="5">
    <source>
        <dbReference type="ARBA" id="ARBA00022833"/>
    </source>
</evidence>
<reference evidence="11" key="1">
    <citation type="submission" date="2022-05" db="EMBL/GenBank/DDBJ databases">
        <authorList>
            <person name="Jo J.-H."/>
            <person name="Im W.-T."/>
        </authorList>
    </citation>
    <scope>NUCLEOTIDE SEQUENCE</scope>
    <source>
        <strain evidence="11">SE220</strain>
    </source>
</reference>
<dbReference type="SUPFAM" id="SSF55486">
    <property type="entry name" value="Metalloproteases ('zincins'), catalytic domain"/>
    <property type="match status" value="1"/>
</dbReference>
<comment type="caution">
    <text evidence="11">The sequence shown here is derived from an EMBL/GenBank/DDBJ whole genome shotgun (WGS) entry which is preliminary data.</text>
</comment>
<keyword evidence="9" id="KW-0732">Signal</keyword>
<gene>
    <name evidence="11" type="ORF">LZ538_13040</name>
</gene>
<feature type="signal peptide" evidence="9">
    <location>
        <begin position="1"/>
        <end position="21"/>
    </location>
</feature>
<dbReference type="CDD" id="cd06456">
    <property type="entry name" value="M3A_DCP"/>
    <property type="match status" value="1"/>
</dbReference>
<feature type="chain" id="PRO_5045641480" evidence="9">
    <location>
        <begin position="22"/>
        <end position="738"/>
    </location>
</feature>
<keyword evidence="2 7" id="KW-0645">Protease</keyword>
<evidence type="ECO:0000256" key="1">
    <source>
        <dbReference type="ARBA" id="ARBA00006040"/>
    </source>
</evidence>
<dbReference type="Gene3D" id="3.40.390.10">
    <property type="entry name" value="Collagenase (Catalytic Domain)"/>
    <property type="match status" value="1"/>
</dbReference>
<evidence type="ECO:0000256" key="6">
    <source>
        <dbReference type="ARBA" id="ARBA00023049"/>
    </source>
</evidence>
<evidence type="ECO:0000313" key="11">
    <source>
        <dbReference type="EMBL" id="MCL6730966.1"/>
    </source>
</evidence>
<dbReference type="InterPro" id="IPR001567">
    <property type="entry name" value="Pept_M3A_M3B_dom"/>
</dbReference>
<dbReference type="Gene3D" id="1.10.1370.10">
    <property type="entry name" value="Neurolysin, domain 3"/>
    <property type="match status" value="1"/>
</dbReference>
<feature type="domain" description="Peptidase M3A/M3B catalytic" evidence="10">
    <location>
        <begin position="266"/>
        <end position="709"/>
    </location>
</feature>
<dbReference type="Proteomes" id="UP001165342">
    <property type="component" value="Unassembled WGS sequence"/>
</dbReference>
<feature type="compositionally biased region" description="Pro residues" evidence="8">
    <location>
        <begin position="719"/>
        <end position="729"/>
    </location>
</feature>
<keyword evidence="5 7" id="KW-0862">Zinc</keyword>
<evidence type="ECO:0000256" key="7">
    <source>
        <dbReference type="RuleBase" id="RU003435"/>
    </source>
</evidence>
<dbReference type="PANTHER" id="PTHR43660:SF1">
    <property type="entry name" value="DIPEPTIDYL CARBOXYPEPTIDASE"/>
    <property type="match status" value="1"/>
</dbReference>
<dbReference type="InterPro" id="IPR045090">
    <property type="entry name" value="Pept_M3A_M3B"/>
</dbReference>
<evidence type="ECO:0000256" key="8">
    <source>
        <dbReference type="SAM" id="MobiDB-lite"/>
    </source>
</evidence>
<accession>A0ABT0S555</accession>
<dbReference type="Pfam" id="PF01432">
    <property type="entry name" value="Peptidase_M3"/>
    <property type="match status" value="1"/>
</dbReference>
<protein>
    <submittedName>
        <fullName evidence="11">M3 family metallopeptidase</fullName>
    </submittedName>
</protein>
<evidence type="ECO:0000256" key="4">
    <source>
        <dbReference type="ARBA" id="ARBA00022801"/>
    </source>
</evidence>
<feature type="region of interest" description="Disordered" evidence="8">
    <location>
        <begin position="713"/>
        <end position="738"/>
    </location>
</feature>
<keyword evidence="4 7" id="KW-0378">Hydrolase</keyword>
<keyword evidence="12" id="KW-1185">Reference proteome</keyword>
<dbReference type="InterPro" id="IPR034005">
    <property type="entry name" value="M3A_DCP"/>
</dbReference>
<keyword evidence="6 7" id="KW-0482">Metalloprotease</keyword>